<sequence length="917" mass="102710">MNFSPFGVGVPLSAALPVATQFSAGKITQSVTTPNGQVVGVLQGGENGVHYIRPLDANAFATATTQGQNAGQTQTLITLPITMPGAKPGDPQQHVQIQVVNPVQTQSFGQGATVLTVAYNANQEGIQIVDGQNGIAEGMTVVAALQPQDIQLLQAEPEKTNKEVTPVALIKSEMSSNKDDENNEAGTSITAIPAQYLQNASVQEYLQKMQQHSTLPLSLQQFLKFNNPEIKREQITEEGVIETINITQEDQEQLILNEVEGEMETEENVDDPDKGKKKKKYKKKPPKPKKPKPGQVHIATALDGTTLFCCPECHMAYPEKELLEQHLIGHKIERRFICDICGAGLKRKEHLERHKLGHNPERPFVCSVCMKGFKRKEHLNLHFVIHSGEKTEICGECGKGFYRKDHLRKHARSHITRRAKEQAERNQNILIKEPTTQVTIQVPTSQMQIPVQIQVPQHHIQVTANSEEDGNQVNNIKPRFMMNFTPFGGHFPTAIPSIHQFAAKFSQENNSTSLCPTQENNSNRYTANGVPSFTQHHPPTQQQMINTTKYQTNYMNQSIYGHQSSVRQEKRQGYEHQELAQELCAAMLQQNQNQQQDKQTNDKTKQESQENERRNQQQHQQQQVQSNPQQNHTATSMPSTWQSLATPGSTVADYLSHLPASTLPLSLHHFLKYSAESIKKESAQQLVQPTEPNLNLLHTNPLNVNGLGSNPLNANSNSLGTNSMSNLPTINTAQIQSTPPKKKKKKKPEKEKKPRPKPGEIRLTTALDGSTLYCCPECHMAYPEKELLEQHLVGHTLERRFVCDICGAGLKRKDHLTRHKQSHNPERPYVCTVCLKAFKRKEQLTLHFVIHSGEKRHICTECGKGFYRKDHLRKHTRSHIARRVKAELSQQGNAQTLQIQVAAPTPSSNTVNQGILS</sequence>
<dbReference type="FunFam" id="3.30.160.60:FF:000303">
    <property type="entry name" value="Zinc finger protein 41"/>
    <property type="match status" value="1"/>
</dbReference>
<reference evidence="11" key="1">
    <citation type="journal article" date="2020" name="J Insects Food Feed">
        <title>The yellow mealworm (Tenebrio molitor) genome: a resource for the emerging insects as food and feed industry.</title>
        <authorList>
            <person name="Eriksson T."/>
            <person name="Andere A."/>
            <person name="Kelstrup H."/>
            <person name="Emery V."/>
            <person name="Picard C."/>
        </authorList>
    </citation>
    <scope>NUCLEOTIDE SEQUENCE</scope>
    <source>
        <strain evidence="11">Stoneville</strain>
        <tissue evidence="11">Whole head</tissue>
    </source>
</reference>
<evidence type="ECO:0000256" key="7">
    <source>
        <dbReference type="ARBA" id="ARBA00023242"/>
    </source>
</evidence>
<dbReference type="PANTHER" id="PTHR16515">
    <property type="entry name" value="PR DOMAIN ZINC FINGER PROTEIN"/>
    <property type="match status" value="1"/>
</dbReference>
<dbReference type="SUPFAM" id="SSF57667">
    <property type="entry name" value="beta-beta-alpha zinc fingers"/>
    <property type="match status" value="4"/>
</dbReference>
<feature type="compositionally biased region" description="Polar residues" evidence="9">
    <location>
        <begin position="707"/>
        <end position="738"/>
    </location>
</feature>
<feature type="region of interest" description="Disordered" evidence="9">
    <location>
        <begin position="258"/>
        <end position="296"/>
    </location>
</feature>
<keyword evidence="3" id="KW-0677">Repeat</keyword>
<dbReference type="EMBL" id="JABDTM020027062">
    <property type="protein sequence ID" value="KAH0811062.1"/>
    <property type="molecule type" value="Genomic_DNA"/>
</dbReference>
<evidence type="ECO:0000256" key="3">
    <source>
        <dbReference type="ARBA" id="ARBA00022737"/>
    </source>
</evidence>
<dbReference type="Proteomes" id="UP000719412">
    <property type="component" value="Unassembled WGS sequence"/>
</dbReference>
<feature type="compositionally biased region" description="Basic and acidic residues" evidence="9">
    <location>
        <begin position="748"/>
        <end position="760"/>
    </location>
</feature>
<protein>
    <recommendedName>
        <fullName evidence="10">C2H2-type domain-containing protein</fullName>
    </recommendedName>
</protein>
<keyword evidence="4 8" id="KW-0863">Zinc-finger</keyword>
<feature type="domain" description="C2H2-type" evidence="10">
    <location>
        <begin position="829"/>
        <end position="856"/>
    </location>
</feature>
<dbReference type="GO" id="GO:0005634">
    <property type="term" value="C:nucleus"/>
    <property type="evidence" value="ECO:0007669"/>
    <property type="project" value="UniProtKB-SubCell"/>
</dbReference>
<feature type="region of interest" description="Disordered" evidence="9">
    <location>
        <begin position="707"/>
        <end position="762"/>
    </location>
</feature>
<feature type="domain" description="C2H2-type" evidence="10">
    <location>
        <begin position="364"/>
        <end position="391"/>
    </location>
</feature>
<feature type="compositionally biased region" description="Polar residues" evidence="9">
    <location>
        <begin position="633"/>
        <end position="644"/>
    </location>
</feature>
<evidence type="ECO:0000256" key="8">
    <source>
        <dbReference type="PROSITE-ProRule" id="PRU00042"/>
    </source>
</evidence>
<dbReference type="FunFam" id="3.30.160.60:FF:001269">
    <property type="entry name" value="Zinc finger protein"/>
    <property type="match status" value="1"/>
</dbReference>
<dbReference type="PANTHER" id="PTHR16515:SF49">
    <property type="entry name" value="GASTRULA ZINC FINGER PROTEIN XLCGF49.1-LIKE-RELATED"/>
    <property type="match status" value="1"/>
</dbReference>
<name>A0A8J6HAY2_TENMO</name>
<feature type="compositionally biased region" description="Acidic residues" evidence="9">
    <location>
        <begin position="259"/>
        <end position="270"/>
    </location>
</feature>
<evidence type="ECO:0000256" key="4">
    <source>
        <dbReference type="ARBA" id="ARBA00022771"/>
    </source>
</evidence>
<keyword evidence="7" id="KW-0539">Nucleus</keyword>
<feature type="domain" description="C2H2-type" evidence="10">
    <location>
        <begin position="308"/>
        <end position="335"/>
    </location>
</feature>
<organism evidence="11 12">
    <name type="scientific">Tenebrio molitor</name>
    <name type="common">Yellow mealworm beetle</name>
    <dbReference type="NCBI Taxonomy" id="7067"/>
    <lineage>
        <taxon>Eukaryota</taxon>
        <taxon>Metazoa</taxon>
        <taxon>Ecdysozoa</taxon>
        <taxon>Arthropoda</taxon>
        <taxon>Hexapoda</taxon>
        <taxon>Insecta</taxon>
        <taxon>Pterygota</taxon>
        <taxon>Neoptera</taxon>
        <taxon>Endopterygota</taxon>
        <taxon>Coleoptera</taxon>
        <taxon>Polyphaga</taxon>
        <taxon>Cucujiformia</taxon>
        <taxon>Tenebrionidae</taxon>
        <taxon>Tenebrio</taxon>
    </lineage>
</organism>
<gene>
    <name evidence="11" type="ORF">GEV33_011729</name>
</gene>
<dbReference type="AlphaFoldDB" id="A0A8J6HAY2"/>
<evidence type="ECO:0000313" key="12">
    <source>
        <dbReference type="Proteomes" id="UP000719412"/>
    </source>
</evidence>
<evidence type="ECO:0000256" key="1">
    <source>
        <dbReference type="ARBA" id="ARBA00004123"/>
    </source>
</evidence>
<feature type="region of interest" description="Disordered" evidence="9">
    <location>
        <begin position="590"/>
        <end position="644"/>
    </location>
</feature>
<feature type="domain" description="C2H2-type" evidence="10">
    <location>
        <begin position="336"/>
        <end position="363"/>
    </location>
</feature>
<dbReference type="PROSITE" id="PS00028">
    <property type="entry name" value="ZINC_FINGER_C2H2_1"/>
    <property type="match status" value="8"/>
</dbReference>
<dbReference type="InterPro" id="IPR013087">
    <property type="entry name" value="Znf_C2H2_type"/>
</dbReference>
<feature type="domain" description="C2H2-type" evidence="10">
    <location>
        <begin position="392"/>
        <end position="419"/>
    </location>
</feature>
<dbReference type="Gene3D" id="3.30.160.60">
    <property type="entry name" value="Classic Zinc Finger"/>
    <property type="match status" value="6"/>
</dbReference>
<feature type="domain" description="C2H2-type" evidence="10">
    <location>
        <begin position="773"/>
        <end position="800"/>
    </location>
</feature>
<feature type="domain" description="C2H2-type" evidence="10">
    <location>
        <begin position="801"/>
        <end position="828"/>
    </location>
</feature>
<dbReference type="InterPro" id="IPR050331">
    <property type="entry name" value="Zinc_finger"/>
</dbReference>
<proteinExistence type="predicted"/>
<reference evidence="11" key="2">
    <citation type="submission" date="2021-08" db="EMBL/GenBank/DDBJ databases">
        <authorList>
            <person name="Eriksson T."/>
        </authorList>
    </citation>
    <scope>NUCLEOTIDE SEQUENCE</scope>
    <source>
        <strain evidence="11">Stoneville</strain>
        <tissue evidence="11">Whole head</tissue>
    </source>
</reference>
<feature type="compositionally biased region" description="Basic and acidic residues" evidence="9">
    <location>
        <begin position="599"/>
        <end position="615"/>
    </location>
</feature>
<feature type="domain" description="C2H2-type" evidence="10">
    <location>
        <begin position="857"/>
        <end position="884"/>
    </location>
</feature>
<dbReference type="GO" id="GO:0008270">
    <property type="term" value="F:zinc ion binding"/>
    <property type="evidence" value="ECO:0007669"/>
    <property type="project" value="UniProtKB-KW"/>
</dbReference>
<keyword evidence="6" id="KW-0238">DNA-binding</keyword>
<accession>A0A8J6HAY2</accession>
<evidence type="ECO:0000256" key="6">
    <source>
        <dbReference type="ARBA" id="ARBA00023125"/>
    </source>
</evidence>
<evidence type="ECO:0000256" key="2">
    <source>
        <dbReference type="ARBA" id="ARBA00022723"/>
    </source>
</evidence>
<evidence type="ECO:0000259" key="10">
    <source>
        <dbReference type="PROSITE" id="PS50157"/>
    </source>
</evidence>
<evidence type="ECO:0000256" key="9">
    <source>
        <dbReference type="SAM" id="MobiDB-lite"/>
    </source>
</evidence>
<dbReference type="GO" id="GO:1990837">
    <property type="term" value="F:sequence-specific double-stranded DNA binding"/>
    <property type="evidence" value="ECO:0007669"/>
    <property type="project" value="UniProtKB-ARBA"/>
</dbReference>
<comment type="caution">
    <text evidence="11">The sequence shown here is derived from an EMBL/GenBank/DDBJ whole genome shotgun (WGS) entry which is preliminary data.</text>
</comment>
<dbReference type="FunFam" id="3.30.160.60:FF:000843">
    <property type="entry name" value="Potential zinc finger protein"/>
    <property type="match status" value="1"/>
</dbReference>
<keyword evidence="12" id="KW-1185">Reference proteome</keyword>
<dbReference type="SMART" id="SM00355">
    <property type="entry name" value="ZnF_C2H2"/>
    <property type="match status" value="8"/>
</dbReference>
<dbReference type="GO" id="GO:0010468">
    <property type="term" value="P:regulation of gene expression"/>
    <property type="evidence" value="ECO:0007669"/>
    <property type="project" value="TreeGrafter"/>
</dbReference>
<dbReference type="PROSITE" id="PS50157">
    <property type="entry name" value="ZINC_FINGER_C2H2_2"/>
    <property type="match status" value="8"/>
</dbReference>
<feature type="compositionally biased region" description="Low complexity" evidence="9">
    <location>
        <begin position="617"/>
        <end position="632"/>
    </location>
</feature>
<evidence type="ECO:0000256" key="5">
    <source>
        <dbReference type="ARBA" id="ARBA00022833"/>
    </source>
</evidence>
<dbReference type="Pfam" id="PF00096">
    <property type="entry name" value="zf-C2H2"/>
    <property type="match status" value="4"/>
</dbReference>
<dbReference type="InterPro" id="IPR036236">
    <property type="entry name" value="Znf_C2H2_sf"/>
</dbReference>
<keyword evidence="2" id="KW-0479">Metal-binding</keyword>
<keyword evidence="5" id="KW-0862">Zinc</keyword>
<comment type="subcellular location">
    <subcellularLocation>
        <location evidence="1">Nucleus</location>
    </subcellularLocation>
</comment>
<evidence type="ECO:0000313" key="11">
    <source>
        <dbReference type="EMBL" id="KAH0811062.1"/>
    </source>
</evidence>
<feature type="compositionally biased region" description="Basic residues" evidence="9">
    <location>
        <begin position="275"/>
        <end position="292"/>
    </location>
</feature>